<keyword evidence="2" id="KW-0805">Transcription regulation</keyword>
<evidence type="ECO:0000313" key="7">
    <source>
        <dbReference type="EMBL" id="MEV5505778.1"/>
    </source>
</evidence>
<gene>
    <name evidence="7" type="ORF">AB0L16_04780</name>
</gene>
<proteinExistence type="predicted"/>
<evidence type="ECO:0000256" key="2">
    <source>
        <dbReference type="ARBA" id="ARBA00023015"/>
    </source>
</evidence>
<keyword evidence="4" id="KW-0804">Transcription</keyword>
<protein>
    <submittedName>
        <fullName evidence="7">MerR family transcriptional regulator</fullName>
    </submittedName>
</protein>
<evidence type="ECO:0000256" key="4">
    <source>
        <dbReference type="ARBA" id="ARBA00023163"/>
    </source>
</evidence>
<dbReference type="PRINTS" id="PR00040">
    <property type="entry name" value="HTHMERR"/>
</dbReference>
<organism evidence="7 8">
    <name type="scientific">Streptomyces orinoci</name>
    <name type="common">Streptoverticillium orinoci</name>
    <dbReference type="NCBI Taxonomy" id="67339"/>
    <lineage>
        <taxon>Bacteria</taxon>
        <taxon>Bacillati</taxon>
        <taxon>Actinomycetota</taxon>
        <taxon>Actinomycetes</taxon>
        <taxon>Kitasatosporales</taxon>
        <taxon>Streptomycetaceae</taxon>
        <taxon>Streptomyces</taxon>
    </lineage>
</organism>
<dbReference type="InterPro" id="IPR047057">
    <property type="entry name" value="MerR_fam"/>
</dbReference>
<dbReference type="Proteomes" id="UP001552594">
    <property type="component" value="Unassembled WGS sequence"/>
</dbReference>
<dbReference type="PROSITE" id="PS50937">
    <property type="entry name" value="HTH_MERR_2"/>
    <property type="match status" value="1"/>
</dbReference>
<dbReference type="Gene3D" id="1.10.1660.10">
    <property type="match status" value="1"/>
</dbReference>
<dbReference type="EMBL" id="JBFAUK010000003">
    <property type="protein sequence ID" value="MEV5505778.1"/>
    <property type="molecule type" value="Genomic_DNA"/>
</dbReference>
<keyword evidence="1" id="KW-0678">Repressor</keyword>
<evidence type="ECO:0000259" key="6">
    <source>
        <dbReference type="PROSITE" id="PS50937"/>
    </source>
</evidence>
<evidence type="ECO:0000256" key="1">
    <source>
        <dbReference type="ARBA" id="ARBA00022491"/>
    </source>
</evidence>
<dbReference type="SMART" id="SM00422">
    <property type="entry name" value="HTH_MERR"/>
    <property type="match status" value="1"/>
</dbReference>
<evidence type="ECO:0000256" key="3">
    <source>
        <dbReference type="ARBA" id="ARBA00023125"/>
    </source>
</evidence>
<dbReference type="Pfam" id="PF13411">
    <property type="entry name" value="MerR_1"/>
    <property type="match status" value="1"/>
</dbReference>
<keyword evidence="3" id="KW-0238">DNA-binding</keyword>
<dbReference type="PANTHER" id="PTHR30204">
    <property type="entry name" value="REDOX-CYCLING DRUG-SENSING TRANSCRIPTIONAL ACTIVATOR SOXR"/>
    <property type="match status" value="1"/>
</dbReference>
<keyword evidence="8" id="KW-1185">Reference proteome</keyword>
<accession>A0ABV3JSB3</accession>
<reference evidence="7 8" key="1">
    <citation type="submission" date="2024-06" db="EMBL/GenBank/DDBJ databases">
        <title>The Natural Products Discovery Center: Release of the First 8490 Sequenced Strains for Exploring Actinobacteria Biosynthetic Diversity.</title>
        <authorList>
            <person name="Kalkreuter E."/>
            <person name="Kautsar S.A."/>
            <person name="Yang D."/>
            <person name="Bader C.D."/>
            <person name="Teijaro C.N."/>
            <person name="Fluegel L."/>
            <person name="Davis C.M."/>
            <person name="Simpson J.R."/>
            <person name="Lauterbach L."/>
            <person name="Steele A.D."/>
            <person name="Gui C."/>
            <person name="Meng S."/>
            <person name="Li G."/>
            <person name="Viehrig K."/>
            <person name="Ye F."/>
            <person name="Su P."/>
            <person name="Kiefer A.F."/>
            <person name="Nichols A."/>
            <person name="Cepeda A.J."/>
            <person name="Yan W."/>
            <person name="Fan B."/>
            <person name="Jiang Y."/>
            <person name="Adhikari A."/>
            <person name="Zheng C.-J."/>
            <person name="Schuster L."/>
            <person name="Cowan T.M."/>
            <person name="Smanski M.J."/>
            <person name="Chevrette M.G."/>
            <person name="De Carvalho L.P.S."/>
            <person name="Shen B."/>
        </authorList>
    </citation>
    <scope>NUCLEOTIDE SEQUENCE [LARGE SCALE GENOMIC DNA]</scope>
    <source>
        <strain evidence="7 8">NPDC052347</strain>
    </source>
</reference>
<dbReference type="PANTHER" id="PTHR30204:SF69">
    <property type="entry name" value="MERR-FAMILY TRANSCRIPTIONAL REGULATOR"/>
    <property type="match status" value="1"/>
</dbReference>
<comment type="caution">
    <text evidence="7">The sequence shown here is derived from an EMBL/GenBank/DDBJ whole genome shotgun (WGS) entry which is preliminary data.</text>
</comment>
<dbReference type="InterPro" id="IPR000551">
    <property type="entry name" value="MerR-type_HTH_dom"/>
</dbReference>
<name>A0ABV3JSB3_STRON</name>
<feature type="domain" description="HTH merR-type" evidence="6">
    <location>
        <begin position="1"/>
        <end position="68"/>
    </location>
</feature>
<feature type="region of interest" description="Disordered" evidence="5">
    <location>
        <begin position="110"/>
        <end position="133"/>
    </location>
</feature>
<sequence>MRIGETAALVGVSPRTLRYYEQEGLIQARRTPSGHRVYGPREVRRIRTVCALLATGLTIGDLRAFGDLLDRDPDCPLRNPATGAVVRRRIDDLDARIERLTELRERLARSLGEPPRVPGPVKPFALPLRERAS</sequence>
<evidence type="ECO:0000256" key="5">
    <source>
        <dbReference type="SAM" id="MobiDB-lite"/>
    </source>
</evidence>
<dbReference type="InterPro" id="IPR009061">
    <property type="entry name" value="DNA-bd_dom_put_sf"/>
</dbReference>
<evidence type="ECO:0000313" key="8">
    <source>
        <dbReference type="Proteomes" id="UP001552594"/>
    </source>
</evidence>
<dbReference type="RefSeq" id="WP_109282981.1">
    <property type="nucleotide sequence ID" value="NZ_JBFAUK010000003.1"/>
</dbReference>
<dbReference type="SUPFAM" id="SSF46955">
    <property type="entry name" value="Putative DNA-binding domain"/>
    <property type="match status" value="1"/>
</dbReference>